<keyword evidence="2" id="KW-1185">Reference proteome</keyword>
<dbReference type="PANTHER" id="PTHR47331">
    <property type="entry name" value="PHD-TYPE DOMAIN-CONTAINING PROTEIN"/>
    <property type="match status" value="1"/>
</dbReference>
<reference evidence="1" key="1">
    <citation type="submission" date="2020-06" db="EMBL/GenBank/DDBJ databases">
        <title>Draft genome of Bugula neritina, a colonial animal packing powerful symbionts and potential medicines.</title>
        <authorList>
            <person name="Rayko M."/>
        </authorList>
    </citation>
    <scope>NUCLEOTIDE SEQUENCE [LARGE SCALE GENOMIC DNA]</scope>
    <source>
        <strain evidence="1">Kwan_BN1</strain>
    </source>
</reference>
<comment type="caution">
    <text evidence="1">The sequence shown here is derived from an EMBL/GenBank/DDBJ whole genome shotgun (WGS) entry which is preliminary data.</text>
</comment>
<proteinExistence type="predicted"/>
<dbReference type="Pfam" id="PF05380">
    <property type="entry name" value="Peptidase_A17"/>
    <property type="match status" value="1"/>
</dbReference>
<dbReference type="EMBL" id="VXIV02001759">
    <property type="protein sequence ID" value="KAF6030080.1"/>
    <property type="molecule type" value="Genomic_DNA"/>
</dbReference>
<evidence type="ECO:0000313" key="2">
    <source>
        <dbReference type="Proteomes" id="UP000593567"/>
    </source>
</evidence>
<dbReference type="OrthoDB" id="5985737at2759"/>
<accession>A0A7J7JUN4</accession>
<sequence length="318" mass="36473">MCLHGTHSRLRLCGEQKSHFTQISMCSQVVEKSSEALGLQHLEFSKPHTFLTGVRETVKWDPLIQGESLGTEQTVKGGAGKSGKFPGVGPTFSFRKQELQTIFYNLQCNSANKHWMTKNLGVRDPQELPNNGYSALAMPKATERTLRENENWAKIFTDQISDTIKRAVMRNLTHRSVSQQRIRIYDPLRWLSLFLLNAKLVLRETWERKLGRYDALPEECRARWITFFQDMFELQSVDYEHCLKQQGGVGNPTIVIFPDANDKAYGALHKNISLLAVPIKATYEHNYPKFHVIRTLTKLKGKRKIFDPGPQLTRTNVN</sequence>
<organism evidence="1 2">
    <name type="scientific">Bugula neritina</name>
    <name type="common">Brown bryozoan</name>
    <name type="synonym">Sertularia neritina</name>
    <dbReference type="NCBI Taxonomy" id="10212"/>
    <lineage>
        <taxon>Eukaryota</taxon>
        <taxon>Metazoa</taxon>
        <taxon>Spiralia</taxon>
        <taxon>Lophotrochozoa</taxon>
        <taxon>Bryozoa</taxon>
        <taxon>Gymnolaemata</taxon>
        <taxon>Cheilostomatida</taxon>
        <taxon>Flustrina</taxon>
        <taxon>Buguloidea</taxon>
        <taxon>Bugulidae</taxon>
        <taxon>Bugula</taxon>
    </lineage>
</organism>
<evidence type="ECO:0000313" key="1">
    <source>
        <dbReference type="EMBL" id="KAF6030080.1"/>
    </source>
</evidence>
<gene>
    <name evidence="1" type="ORF">EB796_011631</name>
</gene>
<dbReference type="Proteomes" id="UP000593567">
    <property type="component" value="Unassembled WGS sequence"/>
</dbReference>
<dbReference type="PANTHER" id="PTHR47331:SF1">
    <property type="entry name" value="GAG-LIKE PROTEIN"/>
    <property type="match status" value="1"/>
</dbReference>
<protein>
    <submittedName>
        <fullName evidence="1">Uncharacterized protein</fullName>
    </submittedName>
</protein>
<dbReference type="InterPro" id="IPR008042">
    <property type="entry name" value="Retrotrans_Pao"/>
</dbReference>
<name>A0A7J7JUN4_BUGNE</name>
<dbReference type="AlphaFoldDB" id="A0A7J7JUN4"/>